<dbReference type="Proteomes" id="UP000012960">
    <property type="component" value="Unplaced"/>
</dbReference>
<dbReference type="InParanoid" id="A0A804JZI2"/>
<name>A0A804JZI2_MUSAM</name>
<sequence>MEVADPLRSSRSILICAGRQDGRFRSRVSAHRKWWAALREDQPSAVWQGVKNM</sequence>
<organism evidence="1 2">
    <name type="scientific">Musa acuminata subsp. malaccensis</name>
    <name type="common">Wild banana</name>
    <name type="synonym">Musa malaccensis</name>
    <dbReference type="NCBI Taxonomy" id="214687"/>
    <lineage>
        <taxon>Eukaryota</taxon>
        <taxon>Viridiplantae</taxon>
        <taxon>Streptophyta</taxon>
        <taxon>Embryophyta</taxon>
        <taxon>Tracheophyta</taxon>
        <taxon>Spermatophyta</taxon>
        <taxon>Magnoliopsida</taxon>
        <taxon>Liliopsida</taxon>
        <taxon>Zingiberales</taxon>
        <taxon>Musaceae</taxon>
        <taxon>Musa</taxon>
    </lineage>
</organism>
<reference evidence="1" key="1">
    <citation type="submission" date="2021-05" db="UniProtKB">
        <authorList>
            <consortium name="EnsemblPlants"/>
        </authorList>
    </citation>
    <scope>IDENTIFICATION</scope>
    <source>
        <strain evidence="1">subsp. malaccensis</strain>
    </source>
</reference>
<protein>
    <submittedName>
        <fullName evidence="1">Uncharacterized protein</fullName>
    </submittedName>
</protein>
<dbReference type="AlphaFoldDB" id="A0A804JZI2"/>
<evidence type="ECO:0000313" key="2">
    <source>
        <dbReference type="Proteomes" id="UP000012960"/>
    </source>
</evidence>
<evidence type="ECO:0000313" key="1">
    <source>
        <dbReference type="EnsemblPlants" id="Ma07_p24850.1"/>
    </source>
</evidence>
<dbReference type="Gramene" id="Ma07_t24850.1">
    <property type="protein sequence ID" value="Ma07_p24850.1"/>
    <property type="gene ID" value="Ma07_g24850"/>
</dbReference>
<accession>A0A804JZI2</accession>
<proteinExistence type="predicted"/>
<dbReference type="EnsemblPlants" id="Ma07_t24850.1">
    <property type="protein sequence ID" value="Ma07_p24850.1"/>
    <property type="gene ID" value="Ma07_g24850"/>
</dbReference>
<keyword evidence="2" id="KW-1185">Reference proteome</keyword>